<organism evidence="1 2">
    <name type="scientific">Naganishia friedmannii</name>
    <dbReference type="NCBI Taxonomy" id="89922"/>
    <lineage>
        <taxon>Eukaryota</taxon>
        <taxon>Fungi</taxon>
        <taxon>Dikarya</taxon>
        <taxon>Basidiomycota</taxon>
        <taxon>Agaricomycotina</taxon>
        <taxon>Tremellomycetes</taxon>
        <taxon>Filobasidiales</taxon>
        <taxon>Filobasidiaceae</taxon>
        <taxon>Naganishia</taxon>
    </lineage>
</organism>
<comment type="caution">
    <text evidence="1">The sequence shown here is derived from an EMBL/GenBank/DDBJ whole genome shotgun (WGS) entry which is preliminary data.</text>
</comment>
<protein>
    <submittedName>
        <fullName evidence="1">Uncharacterized protein</fullName>
    </submittedName>
</protein>
<name>A0ACC2VZD6_9TREE</name>
<dbReference type="EMBL" id="JASBWT010000005">
    <property type="protein sequence ID" value="KAJ9104435.1"/>
    <property type="molecule type" value="Genomic_DNA"/>
</dbReference>
<gene>
    <name evidence="1" type="ORF">QFC21_001930</name>
</gene>
<evidence type="ECO:0000313" key="2">
    <source>
        <dbReference type="Proteomes" id="UP001227268"/>
    </source>
</evidence>
<sequence>MSRNTLYYGSFVHSTSLTQLQYLVDALVYVSDGSIVWIETDVDGSQLQEVTTRHGLDLEGLSTTHDADFVQLDERDFICPGLIDTHTHAPQYPNLGLGQEYELLDWLQQLTFPREAKFTDLEYAQKVYDQVVKRNLNAGTTTCSYYASQHVSSAKVLADVVLERGQRALVGKCNMNRNCPDYYCEASPEASVEDTRALISYIRDLQPSKLPWKSANPSPLVQAIITPRFALSCTSDLMQGLGELMASEPDVHIQTHLSENRTEIQETLRSFPECKSYTEVYEKYGMLRNGTILAHCVWLTEKEMDVIKRTGAGISHCPTSNFNLMSGGARVGAMLDKGLNVGLGSDCSGGFALGVLPQLRNASMLSKMLAIQPEKPNEQANGHTGQFTDKPLPIPTLFYLATMGGAALCKMADTVGNFLPGKEFDALHVTPGTSPNFFLDVGEDRPAGQTREERRTKLKETFERFLFVSDDRDIAHVYVRGRKVGGAKQ</sequence>
<evidence type="ECO:0000313" key="1">
    <source>
        <dbReference type="EMBL" id="KAJ9104435.1"/>
    </source>
</evidence>
<keyword evidence="2" id="KW-1185">Reference proteome</keyword>
<accession>A0ACC2VZD6</accession>
<proteinExistence type="predicted"/>
<reference evidence="1" key="1">
    <citation type="submission" date="2023-04" db="EMBL/GenBank/DDBJ databases">
        <title>Draft Genome sequencing of Naganishia species isolated from polar environments using Oxford Nanopore Technology.</title>
        <authorList>
            <person name="Leo P."/>
            <person name="Venkateswaran K."/>
        </authorList>
    </citation>
    <scope>NUCLEOTIDE SEQUENCE</scope>
    <source>
        <strain evidence="1">MNA-CCFEE 5423</strain>
    </source>
</reference>
<dbReference type="Proteomes" id="UP001227268">
    <property type="component" value="Unassembled WGS sequence"/>
</dbReference>